<dbReference type="AlphaFoldDB" id="A0A6G1BND9"/>
<evidence type="ECO:0000313" key="1">
    <source>
        <dbReference type="EMBL" id="KAF0889362.1"/>
    </source>
</evidence>
<name>A0A6G1BND9_9ORYZ</name>
<gene>
    <name evidence="1" type="ORF">E2562_023662</name>
</gene>
<sequence>MEVVMVVGLWCAHPDRSLRPTTRQAVSVLRGEAPPQSLPARTPVATFLPPVDAFNYTSSAETASLLK</sequence>
<dbReference type="EMBL" id="SPHZ02000012">
    <property type="protein sequence ID" value="KAF0889362.1"/>
    <property type="molecule type" value="Genomic_DNA"/>
</dbReference>
<comment type="caution">
    <text evidence="1">The sequence shown here is derived from an EMBL/GenBank/DDBJ whole genome shotgun (WGS) entry which is preliminary data.</text>
</comment>
<reference evidence="1 2" key="1">
    <citation type="submission" date="2019-11" db="EMBL/GenBank/DDBJ databases">
        <title>Whole genome sequence of Oryza granulata.</title>
        <authorList>
            <person name="Li W."/>
        </authorList>
    </citation>
    <scope>NUCLEOTIDE SEQUENCE [LARGE SCALE GENOMIC DNA]</scope>
    <source>
        <strain evidence="2">cv. Menghai</strain>
        <tissue evidence="1">Leaf</tissue>
    </source>
</reference>
<evidence type="ECO:0000313" key="2">
    <source>
        <dbReference type="Proteomes" id="UP000479710"/>
    </source>
</evidence>
<accession>A0A6G1BND9</accession>
<evidence type="ECO:0008006" key="3">
    <source>
        <dbReference type="Google" id="ProtNLM"/>
    </source>
</evidence>
<protein>
    <recommendedName>
        <fullName evidence="3">Legume lectin domain-containing protein</fullName>
    </recommendedName>
</protein>
<keyword evidence="2" id="KW-1185">Reference proteome</keyword>
<dbReference type="Proteomes" id="UP000479710">
    <property type="component" value="Unassembled WGS sequence"/>
</dbReference>
<proteinExistence type="predicted"/>
<organism evidence="1 2">
    <name type="scientific">Oryza meyeriana var. granulata</name>
    <dbReference type="NCBI Taxonomy" id="110450"/>
    <lineage>
        <taxon>Eukaryota</taxon>
        <taxon>Viridiplantae</taxon>
        <taxon>Streptophyta</taxon>
        <taxon>Embryophyta</taxon>
        <taxon>Tracheophyta</taxon>
        <taxon>Spermatophyta</taxon>
        <taxon>Magnoliopsida</taxon>
        <taxon>Liliopsida</taxon>
        <taxon>Poales</taxon>
        <taxon>Poaceae</taxon>
        <taxon>BOP clade</taxon>
        <taxon>Oryzoideae</taxon>
        <taxon>Oryzeae</taxon>
        <taxon>Oryzinae</taxon>
        <taxon>Oryza</taxon>
        <taxon>Oryza meyeriana</taxon>
    </lineage>
</organism>
<dbReference type="OrthoDB" id="543442at2759"/>